<gene>
    <name evidence="1" type="ORF">EVA_10476</name>
</gene>
<organism evidence="1">
    <name type="scientific">gut metagenome</name>
    <dbReference type="NCBI Taxonomy" id="749906"/>
    <lineage>
        <taxon>unclassified sequences</taxon>
        <taxon>metagenomes</taxon>
        <taxon>organismal metagenomes</taxon>
    </lineage>
</organism>
<protein>
    <submittedName>
        <fullName evidence="1">Uncharacterized protein</fullName>
    </submittedName>
</protein>
<evidence type="ECO:0000313" key="1">
    <source>
        <dbReference type="EMBL" id="EJX01418.1"/>
    </source>
</evidence>
<name>J9GHP0_9ZZZZ</name>
<proteinExistence type="predicted"/>
<reference evidence="1" key="1">
    <citation type="journal article" date="2012" name="PLoS ONE">
        <title>Gene sets for utilization of primary and secondary nutrition supplies in the distal gut of endangered iberian lynx.</title>
        <authorList>
            <person name="Alcaide M."/>
            <person name="Messina E."/>
            <person name="Richter M."/>
            <person name="Bargiela R."/>
            <person name="Peplies J."/>
            <person name="Huws S.A."/>
            <person name="Newbold C.J."/>
            <person name="Golyshin P.N."/>
            <person name="Simon M.A."/>
            <person name="Lopez G."/>
            <person name="Yakimov M.M."/>
            <person name="Ferrer M."/>
        </authorList>
    </citation>
    <scope>NUCLEOTIDE SEQUENCE</scope>
</reference>
<dbReference type="EMBL" id="AMCI01002966">
    <property type="protein sequence ID" value="EJX01418.1"/>
    <property type="molecule type" value="Genomic_DNA"/>
</dbReference>
<comment type="caution">
    <text evidence="1">The sequence shown here is derived from an EMBL/GenBank/DDBJ whole genome shotgun (WGS) entry which is preliminary data.</text>
</comment>
<dbReference type="AlphaFoldDB" id="J9GHP0"/>
<sequence length="232" mass="26771">MVLLLQSHTVALNGFHHLLYRFVLRHDHLLQFNSHIAQAQALRLLHPLHGNTCHHRNDIGDMAFGDFHLFAHLAFFPAMLRLFEPLLALQLLIAKARSHLEVLIFYRVLLLSFDFLYLLLEIHNFLGHFSVLQVDMRANLVEHVDGLVREETIGDIAVGEFHYQLQHILRIGHLVMMLIAVFDISQNLQRLIRRGRFDHHLLKSALQCPIFFYGLAILIQGGRTDTLYGTPG</sequence>
<accession>J9GHP0</accession>
<dbReference type="AntiFam" id="ANF00007">
    <property type="entry name" value="Shadow ORF (opposite clpB)"/>
</dbReference>